<protein>
    <submittedName>
        <fullName evidence="10">ABC transporter permease</fullName>
    </submittedName>
</protein>
<dbReference type="GO" id="GO:0071916">
    <property type="term" value="F:dipeptide transmembrane transporter activity"/>
    <property type="evidence" value="ECO:0007669"/>
    <property type="project" value="TreeGrafter"/>
</dbReference>
<dbReference type="AlphaFoldDB" id="A0AAQ1PA32"/>
<accession>A0AAQ1PA32</accession>
<dbReference type="Pfam" id="PF00528">
    <property type="entry name" value="BPD_transp_1"/>
    <property type="match status" value="1"/>
</dbReference>
<keyword evidence="6 8" id="KW-0472">Membrane</keyword>
<keyword evidence="5 8" id="KW-1133">Transmembrane helix</keyword>
<evidence type="ECO:0000259" key="9">
    <source>
        <dbReference type="PROSITE" id="PS50928"/>
    </source>
</evidence>
<keyword evidence="11" id="KW-1185">Reference proteome</keyword>
<evidence type="ECO:0000256" key="6">
    <source>
        <dbReference type="ARBA" id="ARBA00023136"/>
    </source>
</evidence>
<dbReference type="InterPro" id="IPR000515">
    <property type="entry name" value="MetI-like"/>
</dbReference>
<evidence type="ECO:0000256" key="5">
    <source>
        <dbReference type="ARBA" id="ARBA00022989"/>
    </source>
</evidence>
<gene>
    <name evidence="10" type="ORF">JV551A3_V1_1560022</name>
</gene>
<evidence type="ECO:0000256" key="4">
    <source>
        <dbReference type="ARBA" id="ARBA00022692"/>
    </source>
</evidence>
<comment type="subcellular location">
    <subcellularLocation>
        <location evidence="1 8">Cell membrane</location>
        <topology evidence="1 8">Multi-pass membrane protein</topology>
    </subcellularLocation>
</comment>
<keyword evidence="4 8" id="KW-0812">Transmembrane</keyword>
<dbReference type="PANTHER" id="PTHR43163:SF6">
    <property type="entry name" value="DIPEPTIDE TRANSPORT SYSTEM PERMEASE PROTEIN DPPB-RELATED"/>
    <property type="match status" value="1"/>
</dbReference>
<name>A0AAQ1PA32_9PSED</name>
<dbReference type="InterPro" id="IPR045621">
    <property type="entry name" value="BPD_transp_1_N"/>
</dbReference>
<dbReference type="EMBL" id="OPYN01000156">
    <property type="protein sequence ID" value="SPO61865.1"/>
    <property type="molecule type" value="Genomic_DNA"/>
</dbReference>
<dbReference type="PROSITE" id="PS50928">
    <property type="entry name" value="ABC_TM1"/>
    <property type="match status" value="1"/>
</dbReference>
<keyword evidence="3" id="KW-1003">Cell membrane</keyword>
<evidence type="ECO:0000256" key="7">
    <source>
        <dbReference type="ARBA" id="ARBA00024202"/>
    </source>
</evidence>
<evidence type="ECO:0000313" key="11">
    <source>
        <dbReference type="Proteomes" id="UP000294335"/>
    </source>
</evidence>
<feature type="transmembrane region" description="Helical" evidence="8">
    <location>
        <begin position="177"/>
        <end position="196"/>
    </location>
</feature>
<feature type="transmembrane region" description="Helical" evidence="8">
    <location>
        <begin position="232"/>
        <end position="257"/>
    </location>
</feature>
<sequence>MKLLTILLRRLRDGVVVLWAAASLTFLGMQHSGGDTALAILGGPDAMPSEALLAQVRAEYGLDQPLWVQYGHYLARLAKGDLGESYRLRIPVGQAIGEQAAATLALASSAAVLAVLLAVASALLTANRGRRLRAVVSGIELLLSSAPNFVIGTVLLLAFAFHFHWLPPSGSGGWRSLVLPSLALALPIAAVLAQVLRQSLEQVLEQPFITQARARGMGDIAVRLRHALRHALVPLVTLAGYVFASLLGGAVVLELLFGRQGIGRLMLDATASKDVPLVLGVTLLAAAIYVLVNLLVDLATQAIDPRTARV</sequence>
<dbReference type="Pfam" id="PF19300">
    <property type="entry name" value="BPD_transp_1_N"/>
    <property type="match status" value="1"/>
</dbReference>
<evidence type="ECO:0000313" key="10">
    <source>
        <dbReference type="EMBL" id="SPO61865.1"/>
    </source>
</evidence>
<keyword evidence="2 8" id="KW-0813">Transport</keyword>
<dbReference type="Proteomes" id="UP000294335">
    <property type="component" value="Unassembled WGS sequence"/>
</dbReference>
<dbReference type="CDD" id="cd06261">
    <property type="entry name" value="TM_PBP2"/>
    <property type="match status" value="1"/>
</dbReference>
<evidence type="ECO:0000256" key="1">
    <source>
        <dbReference type="ARBA" id="ARBA00004651"/>
    </source>
</evidence>
<proteinExistence type="inferred from homology"/>
<dbReference type="RefSeq" id="WP_133974022.1">
    <property type="nucleotide sequence ID" value="NZ_OPYN01000156.1"/>
</dbReference>
<feature type="transmembrane region" description="Helical" evidence="8">
    <location>
        <begin position="146"/>
        <end position="165"/>
    </location>
</feature>
<feature type="domain" description="ABC transmembrane type-1" evidence="9">
    <location>
        <begin position="100"/>
        <end position="300"/>
    </location>
</feature>
<dbReference type="InterPro" id="IPR035906">
    <property type="entry name" value="MetI-like_sf"/>
</dbReference>
<dbReference type="PANTHER" id="PTHR43163">
    <property type="entry name" value="DIPEPTIDE TRANSPORT SYSTEM PERMEASE PROTEIN DPPB-RELATED"/>
    <property type="match status" value="1"/>
</dbReference>
<reference evidence="10 11" key="1">
    <citation type="submission" date="2018-02" db="EMBL/GenBank/DDBJ databases">
        <authorList>
            <person name="Dubost A."/>
        </authorList>
    </citation>
    <scope>NUCLEOTIDE SEQUENCE [LARGE SCALE GENOMIC DNA]</scope>
    <source>
        <strain evidence="11">JV551A3</strain>
    </source>
</reference>
<comment type="caution">
    <text evidence="10">The sequence shown here is derived from an EMBL/GenBank/DDBJ whole genome shotgun (WGS) entry which is preliminary data.</text>
</comment>
<dbReference type="GO" id="GO:0005886">
    <property type="term" value="C:plasma membrane"/>
    <property type="evidence" value="ECO:0007669"/>
    <property type="project" value="UniProtKB-SubCell"/>
</dbReference>
<comment type="similarity">
    <text evidence="7">Belongs to the binding-protein-dependent transport system permease family. OppBC subfamily.</text>
</comment>
<organism evidence="10 11">
    <name type="scientific">Pseudomonas inefficax</name>
    <dbReference type="NCBI Taxonomy" id="2078786"/>
    <lineage>
        <taxon>Bacteria</taxon>
        <taxon>Pseudomonadati</taxon>
        <taxon>Pseudomonadota</taxon>
        <taxon>Gammaproteobacteria</taxon>
        <taxon>Pseudomonadales</taxon>
        <taxon>Pseudomonadaceae</taxon>
        <taxon>Pseudomonas</taxon>
    </lineage>
</organism>
<evidence type="ECO:0000256" key="8">
    <source>
        <dbReference type="RuleBase" id="RU363032"/>
    </source>
</evidence>
<evidence type="ECO:0000256" key="3">
    <source>
        <dbReference type="ARBA" id="ARBA00022475"/>
    </source>
</evidence>
<dbReference type="Gene3D" id="1.10.3720.10">
    <property type="entry name" value="MetI-like"/>
    <property type="match status" value="1"/>
</dbReference>
<feature type="transmembrane region" description="Helical" evidence="8">
    <location>
        <begin position="277"/>
        <end position="296"/>
    </location>
</feature>
<feature type="transmembrane region" description="Helical" evidence="8">
    <location>
        <begin position="101"/>
        <end position="125"/>
    </location>
</feature>
<evidence type="ECO:0000256" key="2">
    <source>
        <dbReference type="ARBA" id="ARBA00022448"/>
    </source>
</evidence>
<dbReference type="SUPFAM" id="SSF161098">
    <property type="entry name" value="MetI-like"/>
    <property type="match status" value="1"/>
</dbReference>